<feature type="transmembrane region" description="Helical" evidence="2">
    <location>
        <begin position="38"/>
        <end position="58"/>
    </location>
</feature>
<feature type="region of interest" description="Disordered" evidence="1">
    <location>
        <begin position="83"/>
        <end position="107"/>
    </location>
</feature>
<protein>
    <submittedName>
        <fullName evidence="3">Uncharacterized protein</fullName>
    </submittedName>
</protein>
<evidence type="ECO:0000256" key="1">
    <source>
        <dbReference type="SAM" id="MobiDB-lite"/>
    </source>
</evidence>
<sequence length="299" mass="33869">MTFTATTFLTLWLLFTLVFIIFLFFTLNALGKQARYKFKLTITLSSLLLGLICFVGIFTDQSLYKNINTKFSFKDKLSFLDKRDKPKPAPQPKQDTSQNQDTEHHYSRDEIKSKGYEYEHDYFPVDFKPTTASGKTIKSKAEALKVGQDIEPGYYRITPTGKSSSGIITMKNPFDKEAESQFLSKTSGPSSFTTYLVEGHTLVLNEKEKANHTEYIVAPEKHKMRTSLTPGTYIVGTDVKPGKYKIKSDNSGNFIVTSNKKDGPKYNEILKKNFTKSVSLDKGDIIYIKGRPIVKLSPQ</sequence>
<name>A0A6N3DWN9_STASI</name>
<feature type="transmembrane region" description="Helical" evidence="2">
    <location>
        <begin position="12"/>
        <end position="31"/>
    </location>
</feature>
<keyword evidence="2" id="KW-1133">Transmembrane helix</keyword>
<keyword evidence="2" id="KW-0812">Transmembrane</keyword>
<dbReference type="RefSeq" id="WP_156666861.1">
    <property type="nucleotide sequence ID" value="NZ_CACRUO010000045.1"/>
</dbReference>
<gene>
    <name evidence="3" type="ORF">SSLFYP27_00134</name>
</gene>
<dbReference type="EMBL" id="CACRUO010000045">
    <property type="protein sequence ID" value="VYU30433.1"/>
    <property type="molecule type" value="Genomic_DNA"/>
</dbReference>
<dbReference type="AlphaFoldDB" id="A0A6N3DWN9"/>
<keyword evidence="2" id="KW-0472">Membrane</keyword>
<proteinExistence type="predicted"/>
<reference evidence="3" key="1">
    <citation type="submission" date="2019-11" db="EMBL/GenBank/DDBJ databases">
        <authorList>
            <person name="Feng L."/>
        </authorList>
    </citation>
    <scope>NUCLEOTIDE SEQUENCE</scope>
    <source>
        <strain evidence="3">SsimulansLFYP27</strain>
    </source>
</reference>
<organism evidence="3">
    <name type="scientific">Staphylococcus simulans</name>
    <dbReference type="NCBI Taxonomy" id="1286"/>
    <lineage>
        <taxon>Bacteria</taxon>
        <taxon>Bacillati</taxon>
        <taxon>Bacillota</taxon>
        <taxon>Bacilli</taxon>
        <taxon>Bacillales</taxon>
        <taxon>Staphylococcaceae</taxon>
        <taxon>Staphylococcus</taxon>
    </lineage>
</organism>
<evidence type="ECO:0000313" key="3">
    <source>
        <dbReference type="EMBL" id="VYU30433.1"/>
    </source>
</evidence>
<evidence type="ECO:0000256" key="2">
    <source>
        <dbReference type="SAM" id="Phobius"/>
    </source>
</evidence>
<accession>A0A6N3DWN9</accession>